<sequence length="458" mass="52836">MEKTDLLAYFKKEFLPTRDMKHLKKYFEESRLMTVLTTLLSGVLVLKCLEIVLDVDGDITEWNMRDIHPPDYRVCMEREQLPSDEIIQSRPNGFRFSLGKLKIVQAFEVKILHFGGLRTPGKISGKVIEELKEELAARVSNRPIPLSKMEITRQLVEARGRSLHCQKYQFQTINDKNVTPRLEGILVEMLELQKAHQNRMDGLSGQLWDDFEEIARIEYAKTAGEDAQRGLDEASHLFAILTKLLSGVTFLKHLEIILDVDEKGLDWGYPLEEDKDTSKRLPSDGIIQSDENGFLYYFGMLDNIENFDIKVVSKGDNLCPSNTEYRTLEGKSKRVIEELKKELAIRFSKQPVPLSTTEIVRQIARVQGNALSTTRLQLRTIPDRKNLPSESEETLLQMLELQREHQKKMNEMQRRIHAQIKEGVDNRTRCSELMLTCSVRSWYGIRIDAVIDRAVNIS</sequence>
<evidence type="ECO:0000313" key="3">
    <source>
        <dbReference type="Proteomes" id="UP000701801"/>
    </source>
</evidence>
<comment type="caution">
    <text evidence="2">The sequence shown here is derived from an EMBL/GenBank/DDBJ whole genome shotgun (WGS) entry which is preliminary data.</text>
</comment>
<keyword evidence="1" id="KW-0175">Coiled coil</keyword>
<reference evidence="2" key="1">
    <citation type="submission" date="2021-07" db="EMBL/GenBank/DDBJ databases">
        <authorList>
            <person name="Durling M."/>
        </authorList>
    </citation>
    <scope>NUCLEOTIDE SEQUENCE</scope>
</reference>
<dbReference type="Proteomes" id="UP000701801">
    <property type="component" value="Unassembled WGS sequence"/>
</dbReference>
<evidence type="ECO:0000256" key="1">
    <source>
        <dbReference type="SAM" id="Coils"/>
    </source>
</evidence>
<gene>
    <name evidence="2" type="ORF">HYALB_00010899</name>
</gene>
<protein>
    <submittedName>
        <fullName evidence="2">Uncharacterized protein</fullName>
    </submittedName>
</protein>
<feature type="coiled-coil region" evidence="1">
    <location>
        <begin position="395"/>
        <end position="422"/>
    </location>
</feature>
<name>A0A9N9Q6T6_9HELO</name>
<dbReference type="OrthoDB" id="5413827at2759"/>
<evidence type="ECO:0000313" key="2">
    <source>
        <dbReference type="EMBL" id="CAG8977279.1"/>
    </source>
</evidence>
<dbReference type="EMBL" id="CAJVRM010000210">
    <property type="protein sequence ID" value="CAG8977279.1"/>
    <property type="molecule type" value="Genomic_DNA"/>
</dbReference>
<proteinExistence type="predicted"/>
<dbReference type="AlphaFoldDB" id="A0A9N9Q6T6"/>
<organism evidence="2 3">
    <name type="scientific">Hymenoscyphus albidus</name>
    <dbReference type="NCBI Taxonomy" id="595503"/>
    <lineage>
        <taxon>Eukaryota</taxon>
        <taxon>Fungi</taxon>
        <taxon>Dikarya</taxon>
        <taxon>Ascomycota</taxon>
        <taxon>Pezizomycotina</taxon>
        <taxon>Leotiomycetes</taxon>
        <taxon>Helotiales</taxon>
        <taxon>Helotiaceae</taxon>
        <taxon>Hymenoscyphus</taxon>
    </lineage>
</organism>
<keyword evidence="3" id="KW-1185">Reference proteome</keyword>
<accession>A0A9N9Q6T6</accession>